<name>A0A4P9XMU6_9FUNG</name>
<proteinExistence type="predicted"/>
<keyword evidence="2" id="KW-1185">Reference proteome</keyword>
<dbReference type="EMBL" id="KZ992746">
    <property type="protein sequence ID" value="RKP07243.1"/>
    <property type="molecule type" value="Genomic_DNA"/>
</dbReference>
<accession>A0A4P9XMU6</accession>
<organism evidence="1 2">
    <name type="scientific">Thamnocephalis sphaerospora</name>
    <dbReference type="NCBI Taxonomy" id="78915"/>
    <lineage>
        <taxon>Eukaryota</taxon>
        <taxon>Fungi</taxon>
        <taxon>Fungi incertae sedis</taxon>
        <taxon>Zoopagomycota</taxon>
        <taxon>Zoopagomycotina</taxon>
        <taxon>Zoopagomycetes</taxon>
        <taxon>Zoopagales</taxon>
        <taxon>Sigmoideomycetaceae</taxon>
        <taxon>Thamnocephalis</taxon>
    </lineage>
</organism>
<dbReference type="AlphaFoldDB" id="A0A4P9XMU6"/>
<protein>
    <submittedName>
        <fullName evidence="1">Uncharacterized protein</fullName>
    </submittedName>
</protein>
<evidence type="ECO:0000313" key="1">
    <source>
        <dbReference type="EMBL" id="RKP07243.1"/>
    </source>
</evidence>
<reference evidence="2" key="1">
    <citation type="journal article" date="2018" name="Nat. Microbiol.">
        <title>Leveraging single-cell genomics to expand the fungal tree of life.</title>
        <authorList>
            <person name="Ahrendt S.R."/>
            <person name="Quandt C.A."/>
            <person name="Ciobanu D."/>
            <person name="Clum A."/>
            <person name="Salamov A."/>
            <person name="Andreopoulos B."/>
            <person name="Cheng J.F."/>
            <person name="Woyke T."/>
            <person name="Pelin A."/>
            <person name="Henrissat B."/>
            <person name="Reynolds N.K."/>
            <person name="Benny G.L."/>
            <person name="Smith M.E."/>
            <person name="James T.Y."/>
            <person name="Grigoriev I.V."/>
        </authorList>
    </citation>
    <scope>NUCLEOTIDE SEQUENCE [LARGE SCALE GENOMIC DNA]</scope>
    <source>
        <strain evidence="2">RSA 1356</strain>
    </source>
</reference>
<dbReference type="Proteomes" id="UP000271241">
    <property type="component" value="Unassembled WGS sequence"/>
</dbReference>
<sequence>DVTVEEIFVPLGSWGGRVGELFLKNFQLFFAGMTPFFVTACGMTEEEVKDMLEKIVVEFSEHQAHVRFRVFVGRKL</sequence>
<dbReference type="OrthoDB" id="2013972at2759"/>
<gene>
    <name evidence="1" type="ORF">THASP1DRAFT_30947</name>
</gene>
<feature type="non-terminal residue" evidence="1">
    <location>
        <position position="1"/>
    </location>
</feature>
<evidence type="ECO:0000313" key="2">
    <source>
        <dbReference type="Proteomes" id="UP000271241"/>
    </source>
</evidence>